<dbReference type="Proteomes" id="UP000783686">
    <property type="component" value="Unassembled WGS sequence"/>
</dbReference>
<dbReference type="Gene3D" id="3.60.15.10">
    <property type="entry name" value="Ribonuclease Z/Hydroxyacylglutathione hydrolase-like"/>
    <property type="match status" value="1"/>
</dbReference>
<protein>
    <recommendedName>
        <fullName evidence="1">Metallo-beta-lactamase domain-containing protein</fullName>
    </recommendedName>
</protein>
<dbReference type="OrthoDB" id="10250730at2759"/>
<accession>A0A811KCQ2</accession>
<dbReference type="EMBL" id="CAJFDH010000002">
    <property type="protein sequence ID" value="CAD5213102.1"/>
    <property type="molecule type" value="Genomic_DNA"/>
</dbReference>
<reference evidence="2" key="1">
    <citation type="submission" date="2020-09" db="EMBL/GenBank/DDBJ databases">
        <authorList>
            <person name="Kikuchi T."/>
        </authorList>
    </citation>
    <scope>NUCLEOTIDE SEQUENCE</scope>
    <source>
        <strain evidence="2">SH1</strain>
    </source>
</reference>
<name>A0A811KCQ2_9BILA</name>
<comment type="caution">
    <text evidence="2">The sequence shown here is derived from an EMBL/GenBank/DDBJ whole genome shotgun (WGS) entry which is preliminary data.</text>
</comment>
<organism evidence="2 3">
    <name type="scientific">Bursaphelenchus okinawaensis</name>
    <dbReference type="NCBI Taxonomy" id="465554"/>
    <lineage>
        <taxon>Eukaryota</taxon>
        <taxon>Metazoa</taxon>
        <taxon>Ecdysozoa</taxon>
        <taxon>Nematoda</taxon>
        <taxon>Chromadorea</taxon>
        <taxon>Rhabditida</taxon>
        <taxon>Tylenchina</taxon>
        <taxon>Tylenchomorpha</taxon>
        <taxon>Aphelenchoidea</taxon>
        <taxon>Aphelenchoididae</taxon>
        <taxon>Bursaphelenchus</taxon>
    </lineage>
</organism>
<gene>
    <name evidence="2" type="ORF">BOKJ2_LOCUS4903</name>
</gene>
<dbReference type="EMBL" id="CAJFCW020000002">
    <property type="protein sequence ID" value="CAG9099107.1"/>
    <property type="molecule type" value="Genomic_DNA"/>
</dbReference>
<dbReference type="SMART" id="SM00849">
    <property type="entry name" value="Lactamase_B"/>
    <property type="match status" value="1"/>
</dbReference>
<feature type="domain" description="Metallo-beta-lactamase" evidence="1">
    <location>
        <begin position="288"/>
        <end position="456"/>
    </location>
</feature>
<keyword evidence="3" id="KW-1185">Reference proteome</keyword>
<dbReference type="InterPro" id="IPR039344">
    <property type="entry name" value="MBLAC1"/>
</dbReference>
<dbReference type="InterPro" id="IPR036866">
    <property type="entry name" value="RibonucZ/Hydroxyglut_hydro"/>
</dbReference>
<evidence type="ECO:0000313" key="2">
    <source>
        <dbReference type="EMBL" id="CAD5213102.1"/>
    </source>
</evidence>
<dbReference type="AlphaFoldDB" id="A0A811KCQ2"/>
<dbReference type="Pfam" id="PF00753">
    <property type="entry name" value="Lactamase_B"/>
    <property type="match status" value="1"/>
</dbReference>
<dbReference type="PANTHER" id="PTHR23200">
    <property type="entry name" value="METALLO-BETA-LACTAMASE DOMAIN-CONTAINING PROTEIN 1"/>
    <property type="match status" value="1"/>
</dbReference>
<dbReference type="InterPro" id="IPR001279">
    <property type="entry name" value="Metallo-B-lactamas"/>
</dbReference>
<evidence type="ECO:0000259" key="1">
    <source>
        <dbReference type="SMART" id="SM00849"/>
    </source>
</evidence>
<dbReference type="CDD" id="cd07711">
    <property type="entry name" value="MBLAC1-like_MBL-fold"/>
    <property type="match status" value="1"/>
</dbReference>
<dbReference type="SUPFAM" id="SSF56281">
    <property type="entry name" value="Metallo-hydrolase/oxidoreductase"/>
    <property type="match status" value="1"/>
</dbReference>
<dbReference type="Proteomes" id="UP000614601">
    <property type="component" value="Unassembled WGS sequence"/>
</dbReference>
<evidence type="ECO:0000313" key="3">
    <source>
        <dbReference type="Proteomes" id="UP000614601"/>
    </source>
</evidence>
<proteinExistence type="predicted"/>
<dbReference type="PANTHER" id="PTHR23200:SF49">
    <property type="entry name" value="METALLO-BETA-LACTAMASE DOMAIN-CONTAINING PROTEIN"/>
    <property type="match status" value="1"/>
</dbReference>
<sequence length="479" mass="52891">MTDITVNATTEELKRWIIQNKHKFPREIRDSITNASGAEITAALLRMLGFKPIHAKAPLAAILPEAFTKVDNLPAMIGKGDKAIAQLRVGDKNGRASVCPFDSSPLLVMGEYSYCKPTSPEDCPTGYVCDQSFELGRSICCKEGDRLLKTLSTIRERNNFTLTQTSTGWKSIVPPKSTQEMIVIGSKFTTNPPWNPFKSLSTVIPVKRPLESFTTVPIRKFTVGGTATLLPYTIKGSKGFTAAPSTTFKPNEWDKLWSTTQSPVKSVDVAVIQTGSRNDMKEDQTEVVGAITLIKDNGMNVLVDTGAASETENLLRGLAEHDVSLDDIHVVVVTHAHPGHVGNLNFFGQKPILFHSKEFIGHHVTNTELFERPYRKLTPNIEVWKTPGHTQHDLSVLVHNVPNYGTMAIVGDLIPAEVMLSQKKDPIVEEGVWDTTIKRQNANLIICMADWVVPGHGAPFRVLAEYRQRAGCGMAKRKR</sequence>